<name>A0A975IW53_9CAUL</name>
<dbReference type="Gene3D" id="3.90.1150.30">
    <property type="match status" value="1"/>
</dbReference>
<protein>
    <submittedName>
        <fullName evidence="1">MmcQ/YjbR family DNA-binding protein</fullName>
    </submittedName>
</protein>
<evidence type="ECO:0000313" key="1">
    <source>
        <dbReference type="EMBL" id="QUD89249.1"/>
    </source>
</evidence>
<dbReference type="GO" id="GO:0003677">
    <property type="term" value="F:DNA binding"/>
    <property type="evidence" value="ECO:0007669"/>
    <property type="project" value="UniProtKB-KW"/>
</dbReference>
<dbReference type="KEGG" id="caul:KCG34_05040"/>
<dbReference type="AlphaFoldDB" id="A0A975IW53"/>
<dbReference type="InterPro" id="IPR038056">
    <property type="entry name" value="YjbR-like_sf"/>
</dbReference>
<dbReference type="EMBL" id="CP073078">
    <property type="protein sequence ID" value="QUD89249.1"/>
    <property type="molecule type" value="Genomic_DNA"/>
</dbReference>
<dbReference type="RefSeq" id="WP_211939301.1">
    <property type="nucleotide sequence ID" value="NZ_CP073078.1"/>
</dbReference>
<keyword evidence="2" id="KW-1185">Reference proteome</keyword>
<proteinExistence type="predicted"/>
<dbReference type="InterPro" id="IPR007351">
    <property type="entry name" value="YjbR"/>
</dbReference>
<reference evidence="1" key="1">
    <citation type="submission" date="2021-04" db="EMBL/GenBank/DDBJ databases">
        <title>The complete genome sequence of Caulobacter sp. S6.</title>
        <authorList>
            <person name="Tang Y."/>
            <person name="Ouyang W."/>
            <person name="Liu Q."/>
            <person name="Huang B."/>
            <person name="Guo Z."/>
            <person name="Lei P."/>
        </authorList>
    </citation>
    <scope>NUCLEOTIDE SEQUENCE</scope>
    <source>
        <strain evidence="1">S6</strain>
    </source>
</reference>
<dbReference type="PANTHER" id="PTHR35145:SF1">
    <property type="entry name" value="CYTOPLASMIC PROTEIN"/>
    <property type="match status" value="1"/>
</dbReference>
<dbReference type="SUPFAM" id="SSF142906">
    <property type="entry name" value="YjbR-like"/>
    <property type="match status" value="1"/>
</dbReference>
<keyword evidence="1" id="KW-0238">DNA-binding</keyword>
<gene>
    <name evidence="1" type="ORF">KCG34_05040</name>
</gene>
<organism evidence="1 2">
    <name type="scientific">Phenylobacterium montanum</name>
    <dbReference type="NCBI Taxonomy" id="2823693"/>
    <lineage>
        <taxon>Bacteria</taxon>
        <taxon>Pseudomonadati</taxon>
        <taxon>Pseudomonadota</taxon>
        <taxon>Alphaproteobacteria</taxon>
        <taxon>Caulobacterales</taxon>
        <taxon>Caulobacteraceae</taxon>
        <taxon>Phenylobacterium</taxon>
    </lineage>
</organism>
<dbReference type="Proteomes" id="UP000676409">
    <property type="component" value="Chromosome"/>
</dbReference>
<dbReference type="PANTHER" id="PTHR35145">
    <property type="entry name" value="CYTOPLASMIC PROTEIN-RELATED"/>
    <property type="match status" value="1"/>
</dbReference>
<dbReference type="InterPro" id="IPR058532">
    <property type="entry name" value="YjbR/MT2646/Rv2570-like"/>
</dbReference>
<evidence type="ECO:0000313" key="2">
    <source>
        <dbReference type="Proteomes" id="UP000676409"/>
    </source>
</evidence>
<sequence length="124" mass="13486">MRFEDFEAFCLTLPGAVLSVQWGDEHVYKVGGKMFAVAGGFGGGRGVTYTFKASDMAFELLVEEGFARPAPYLARARWVQLLSTDSLPEEDLQAYVRQAHALVVAKLTRAVRSELGLGESRAGA</sequence>
<accession>A0A975IW53</accession>
<dbReference type="Pfam" id="PF04237">
    <property type="entry name" value="YjbR"/>
    <property type="match status" value="1"/>
</dbReference>